<sequence length="51" mass="5914">MLHYSPANKCSLFFLHVTRCYVTASLRDHCVSWEISECKLSVNFSFICQVV</sequence>
<proteinExistence type="predicted"/>
<reference evidence="1" key="2">
    <citation type="journal article" date="2015" name="Fish Shellfish Immunol.">
        <title>Early steps in the European eel (Anguilla anguilla)-Vibrio vulnificus interaction in the gills: Role of the RtxA13 toxin.</title>
        <authorList>
            <person name="Callol A."/>
            <person name="Pajuelo D."/>
            <person name="Ebbesson L."/>
            <person name="Teles M."/>
            <person name="MacKenzie S."/>
            <person name="Amaro C."/>
        </authorList>
    </citation>
    <scope>NUCLEOTIDE SEQUENCE</scope>
</reference>
<organism evidence="1">
    <name type="scientific">Anguilla anguilla</name>
    <name type="common">European freshwater eel</name>
    <name type="synonym">Muraena anguilla</name>
    <dbReference type="NCBI Taxonomy" id="7936"/>
    <lineage>
        <taxon>Eukaryota</taxon>
        <taxon>Metazoa</taxon>
        <taxon>Chordata</taxon>
        <taxon>Craniata</taxon>
        <taxon>Vertebrata</taxon>
        <taxon>Euteleostomi</taxon>
        <taxon>Actinopterygii</taxon>
        <taxon>Neopterygii</taxon>
        <taxon>Teleostei</taxon>
        <taxon>Anguilliformes</taxon>
        <taxon>Anguillidae</taxon>
        <taxon>Anguilla</taxon>
    </lineage>
</organism>
<evidence type="ECO:0000313" key="1">
    <source>
        <dbReference type="EMBL" id="JAH90999.1"/>
    </source>
</evidence>
<accession>A0A0E9WKS0</accession>
<dbReference type="AlphaFoldDB" id="A0A0E9WKS0"/>
<name>A0A0E9WKS0_ANGAN</name>
<reference evidence="1" key="1">
    <citation type="submission" date="2014-11" db="EMBL/GenBank/DDBJ databases">
        <authorList>
            <person name="Amaro Gonzalez C."/>
        </authorList>
    </citation>
    <scope>NUCLEOTIDE SEQUENCE</scope>
</reference>
<dbReference type="EMBL" id="GBXM01017578">
    <property type="protein sequence ID" value="JAH90999.1"/>
    <property type="molecule type" value="Transcribed_RNA"/>
</dbReference>
<protein>
    <submittedName>
        <fullName evidence="1">Uncharacterized protein</fullName>
    </submittedName>
</protein>